<evidence type="ECO:0000313" key="2">
    <source>
        <dbReference type="EMBL" id="KKM21689.1"/>
    </source>
</evidence>
<gene>
    <name evidence="2" type="ORF">LCGC14_1632830</name>
</gene>
<dbReference type="AlphaFoldDB" id="A0A0F9IPC6"/>
<organism evidence="2">
    <name type="scientific">marine sediment metagenome</name>
    <dbReference type="NCBI Taxonomy" id="412755"/>
    <lineage>
        <taxon>unclassified sequences</taxon>
        <taxon>metagenomes</taxon>
        <taxon>ecological metagenomes</taxon>
    </lineage>
</organism>
<comment type="caution">
    <text evidence="2">The sequence shown here is derived from an EMBL/GenBank/DDBJ whole genome shotgun (WGS) entry which is preliminary data.</text>
</comment>
<sequence length="59" mass="6759">MTPAQQYLKEMDRLPVEDSDDQSYRDWCPSRRGDIKCSLDLDHEGSCNFEPLPVEVGDA</sequence>
<feature type="compositionally biased region" description="Basic and acidic residues" evidence="1">
    <location>
        <begin position="9"/>
        <end position="23"/>
    </location>
</feature>
<reference evidence="2" key="1">
    <citation type="journal article" date="2015" name="Nature">
        <title>Complex archaea that bridge the gap between prokaryotes and eukaryotes.</title>
        <authorList>
            <person name="Spang A."/>
            <person name="Saw J.H."/>
            <person name="Jorgensen S.L."/>
            <person name="Zaremba-Niedzwiedzka K."/>
            <person name="Martijn J."/>
            <person name="Lind A.E."/>
            <person name="van Eijk R."/>
            <person name="Schleper C."/>
            <person name="Guy L."/>
            <person name="Ettema T.J."/>
        </authorList>
    </citation>
    <scope>NUCLEOTIDE SEQUENCE</scope>
</reference>
<protein>
    <submittedName>
        <fullName evidence="2">Uncharacterized protein</fullName>
    </submittedName>
</protein>
<evidence type="ECO:0000256" key="1">
    <source>
        <dbReference type="SAM" id="MobiDB-lite"/>
    </source>
</evidence>
<proteinExistence type="predicted"/>
<feature type="region of interest" description="Disordered" evidence="1">
    <location>
        <begin position="1"/>
        <end position="23"/>
    </location>
</feature>
<accession>A0A0F9IPC6</accession>
<dbReference type="EMBL" id="LAZR01013498">
    <property type="protein sequence ID" value="KKM21689.1"/>
    <property type="molecule type" value="Genomic_DNA"/>
</dbReference>
<name>A0A0F9IPC6_9ZZZZ</name>